<dbReference type="Gene3D" id="3.40.50.300">
    <property type="entry name" value="P-loop containing nucleotide triphosphate hydrolases"/>
    <property type="match status" value="1"/>
</dbReference>
<sequence>MHHMSKELESIRAALWNVGEVPVEQLNKLVRIWARDVRELSYDMEDIVDTFMVRVQGPDTPSKKSAKRFIKKLVNIVTKATTRHEIAQEIKDIKERVREVAERRDRYKVDAIKPVKTLVDPRISTLYTKATDLVGIDEAREELITRLTKGDDMSAQQQRVVSIVGFGGLGNTTLAKAVYDQLKVQFDCRAFVSVSQNPDLNKLLKNMLYELDKEKHANIHSTMLEERHLIDLIREFLQNKRYLIVIDDIWDMKPWVILRCSLQENGLKSIIITTTRILDVAEQIGGCYKMKPLTHDSSKKLFYGRIFGSEGKCPGQYFEVSEKILKKCGGVPLAIITTSSLLANKSGDIKEWNDVCGSIGSGLASNPSMDSMRKILLLSYYDLPSHLKACLLYLSVFPEDYVIEKNELIFWWIAEDLVQQEEENQCLFEHGESYFNELLNRSLIQVADRYTDYTISSCRVHDMVLELICSLSREESFVTTVLGDTSRQCMPSSGSTVRRLSLQNTTWPKTEMSKLRSITIFNPAIINKMPSLSICHLLRVLDLQDCNLKEHPSSSFVGNLFHLRYLSLAGTRYAGELPMGVGKLQFLQTLMLNGTKIEELPPSIVGLTQLMFLWVDSCTSLPNGLRYLTSLEMLGRVTVDSACIAEELSHLKQLRILSVNLTTEKEGRWDENMCTAFVRSLGKLHRIQDLMVHSDCVAANLEGSVESLGNLRYLFIHRTTSLPTWIRPAILLHLSSLEITVVQVRREDIQVLGRLQALRHLHLTVYGRRQVRLERFMVSPDAFPCATTCIFSKLAMVPSTFPPGAMPRLKNFRFGIQLEDFSQGEFTTDDLALGHLPSLQYVQVYLSGRWKVSEEVVTKVKEMLRHEADVHPNHPSLSFYDDDF</sequence>
<comment type="similarity">
    <text evidence="1">Belongs to the disease resistance NB-LRR family.</text>
</comment>
<dbReference type="Gene3D" id="3.80.10.10">
    <property type="entry name" value="Ribonuclease Inhibitor"/>
    <property type="match status" value="1"/>
</dbReference>
<dbReference type="Pfam" id="PF23598">
    <property type="entry name" value="LRR_14"/>
    <property type="match status" value="1"/>
</dbReference>
<evidence type="ECO:0000256" key="2">
    <source>
        <dbReference type="ARBA" id="ARBA00022614"/>
    </source>
</evidence>
<dbReference type="CDD" id="cd14798">
    <property type="entry name" value="RX-CC_like"/>
    <property type="match status" value="1"/>
</dbReference>
<dbReference type="Pfam" id="PF23559">
    <property type="entry name" value="WHD_DRP"/>
    <property type="match status" value="1"/>
</dbReference>
<reference evidence="12" key="1">
    <citation type="submission" date="2020-05" db="EMBL/GenBank/DDBJ databases">
        <title>WGS assembly of Panicum virgatum.</title>
        <authorList>
            <person name="Lovell J.T."/>
            <person name="Jenkins J."/>
            <person name="Shu S."/>
            <person name="Juenger T.E."/>
            <person name="Schmutz J."/>
        </authorList>
    </citation>
    <scope>NUCLEOTIDE SEQUENCE</scope>
    <source>
        <strain evidence="12">AP13</strain>
    </source>
</reference>
<feature type="domain" description="NB-ARC" evidence="8">
    <location>
        <begin position="140"/>
        <end position="302"/>
    </location>
</feature>
<dbReference type="InterPro" id="IPR002182">
    <property type="entry name" value="NB-ARC"/>
</dbReference>
<dbReference type="Gene3D" id="1.10.8.430">
    <property type="entry name" value="Helical domain of apoptotic protease-activating factors"/>
    <property type="match status" value="1"/>
</dbReference>
<evidence type="ECO:0000256" key="1">
    <source>
        <dbReference type="ARBA" id="ARBA00008894"/>
    </source>
</evidence>
<dbReference type="Proteomes" id="UP000823388">
    <property type="component" value="Chromosome 8K"/>
</dbReference>
<proteinExistence type="inferred from homology"/>
<dbReference type="FunFam" id="1.10.10.10:FF:000322">
    <property type="entry name" value="Probable disease resistance protein At1g63360"/>
    <property type="match status" value="1"/>
</dbReference>
<dbReference type="InterPro" id="IPR027417">
    <property type="entry name" value="P-loop_NTPase"/>
</dbReference>
<dbReference type="PANTHER" id="PTHR23155:SF1201">
    <property type="entry name" value="OS02G0301800 PROTEIN"/>
    <property type="match status" value="1"/>
</dbReference>
<evidence type="ECO:0000256" key="7">
    <source>
        <dbReference type="SAM" id="Coils"/>
    </source>
</evidence>
<accession>A0A8T0PZ95</accession>
<keyword evidence="13" id="KW-1185">Reference proteome</keyword>
<evidence type="ECO:0000259" key="9">
    <source>
        <dbReference type="Pfam" id="PF18052"/>
    </source>
</evidence>
<dbReference type="GO" id="GO:0009626">
    <property type="term" value="P:plant-type hypersensitive response"/>
    <property type="evidence" value="ECO:0007669"/>
    <property type="project" value="UniProtKB-ARBA"/>
</dbReference>
<feature type="domain" description="Disease resistance protein winged helix" evidence="10">
    <location>
        <begin position="396"/>
        <end position="468"/>
    </location>
</feature>
<dbReference type="InterPro" id="IPR058922">
    <property type="entry name" value="WHD_DRP"/>
</dbReference>
<dbReference type="Gene3D" id="1.20.5.4130">
    <property type="match status" value="1"/>
</dbReference>
<dbReference type="PRINTS" id="PR00364">
    <property type="entry name" value="DISEASERSIST"/>
</dbReference>
<dbReference type="AlphaFoldDB" id="A0A8T0PZ95"/>
<evidence type="ECO:0000259" key="10">
    <source>
        <dbReference type="Pfam" id="PF23559"/>
    </source>
</evidence>
<evidence type="ECO:0000259" key="8">
    <source>
        <dbReference type="Pfam" id="PF00931"/>
    </source>
</evidence>
<feature type="domain" description="Disease resistance R13L4/SHOC-2-like LRR" evidence="11">
    <location>
        <begin position="514"/>
        <end position="877"/>
    </location>
</feature>
<evidence type="ECO:0000256" key="3">
    <source>
        <dbReference type="ARBA" id="ARBA00022737"/>
    </source>
</evidence>
<evidence type="ECO:0000256" key="5">
    <source>
        <dbReference type="ARBA" id="ARBA00022821"/>
    </source>
</evidence>
<name>A0A8T0PZ95_PANVG</name>
<dbReference type="InterPro" id="IPR038005">
    <property type="entry name" value="RX-like_CC"/>
</dbReference>
<protein>
    <submittedName>
        <fullName evidence="12">Uncharacterized protein</fullName>
    </submittedName>
</protein>
<keyword evidence="2" id="KW-0433">Leucine-rich repeat</keyword>
<dbReference type="InterPro" id="IPR055414">
    <property type="entry name" value="LRR_R13L4/SHOC2-like"/>
</dbReference>
<keyword evidence="4" id="KW-0547">Nucleotide-binding</keyword>
<dbReference type="SUPFAM" id="SSF52540">
    <property type="entry name" value="P-loop containing nucleoside triphosphate hydrolases"/>
    <property type="match status" value="1"/>
</dbReference>
<comment type="caution">
    <text evidence="12">The sequence shown here is derived from an EMBL/GenBank/DDBJ whole genome shotgun (WGS) entry which is preliminary data.</text>
</comment>
<evidence type="ECO:0000313" key="13">
    <source>
        <dbReference type="Proteomes" id="UP000823388"/>
    </source>
</evidence>
<dbReference type="GO" id="GO:0043531">
    <property type="term" value="F:ADP binding"/>
    <property type="evidence" value="ECO:0007669"/>
    <property type="project" value="InterPro"/>
</dbReference>
<dbReference type="InterPro" id="IPR036388">
    <property type="entry name" value="WH-like_DNA-bd_sf"/>
</dbReference>
<dbReference type="SUPFAM" id="SSF52058">
    <property type="entry name" value="L domain-like"/>
    <property type="match status" value="1"/>
</dbReference>
<organism evidence="12 13">
    <name type="scientific">Panicum virgatum</name>
    <name type="common">Blackwell switchgrass</name>
    <dbReference type="NCBI Taxonomy" id="38727"/>
    <lineage>
        <taxon>Eukaryota</taxon>
        <taxon>Viridiplantae</taxon>
        <taxon>Streptophyta</taxon>
        <taxon>Embryophyta</taxon>
        <taxon>Tracheophyta</taxon>
        <taxon>Spermatophyta</taxon>
        <taxon>Magnoliopsida</taxon>
        <taxon>Liliopsida</taxon>
        <taxon>Poales</taxon>
        <taxon>Poaceae</taxon>
        <taxon>PACMAD clade</taxon>
        <taxon>Panicoideae</taxon>
        <taxon>Panicodae</taxon>
        <taxon>Paniceae</taxon>
        <taxon>Panicinae</taxon>
        <taxon>Panicum</taxon>
        <taxon>Panicum sect. Hiantes</taxon>
    </lineage>
</organism>
<dbReference type="PANTHER" id="PTHR23155">
    <property type="entry name" value="DISEASE RESISTANCE PROTEIN RP"/>
    <property type="match status" value="1"/>
</dbReference>
<dbReference type="Pfam" id="PF00931">
    <property type="entry name" value="NB-ARC"/>
    <property type="match status" value="1"/>
</dbReference>
<evidence type="ECO:0000313" key="12">
    <source>
        <dbReference type="EMBL" id="KAG2564206.1"/>
    </source>
</evidence>
<feature type="coiled-coil region" evidence="7">
    <location>
        <begin position="83"/>
        <end position="110"/>
    </location>
</feature>
<dbReference type="InterPro" id="IPR042197">
    <property type="entry name" value="Apaf_helical"/>
</dbReference>
<keyword evidence="5" id="KW-0611">Plant defense</keyword>
<dbReference type="Pfam" id="PF18052">
    <property type="entry name" value="Rx_N"/>
    <property type="match status" value="1"/>
</dbReference>
<dbReference type="InterPro" id="IPR041118">
    <property type="entry name" value="Rx_N"/>
</dbReference>
<dbReference type="GO" id="GO:0002758">
    <property type="term" value="P:innate immune response-activating signaling pathway"/>
    <property type="evidence" value="ECO:0007669"/>
    <property type="project" value="UniProtKB-ARBA"/>
</dbReference>
<keyword evidence="3" id="KW-0677">Repeat</keyword>
<dbReference type="Gene3D" id="1.10.10.10">
    <property type="entry name" value="Winged helix-like DNA-binding domain superfamily/Winged helix DNA-binding domain"/>
    <property type="match status" value="1"/>
</dbReference>
<evidence type="ECO:0000259" key="11">
    <source>
        <dbReference type="Pfam" id="PF23598"/>
    </source>
</evidence>
<feature type="domain" description="Disease resistance N-terminal" evidence="9">
    <location>
        <begin position="3"/>
        <end position="66"/>
    </location>
</feature>
<evidence type="ECO:0000256" key="6">
    <source>
        <dbReference type="ARBA" id="ARBA00023054"/>
    </source>
</evidence>
<keyword evidence="6 7" id="KW-0175">Coiled coil</keyword>
<dbReference type="GO" id="GO:0042742">
    <property type="term" value="P:defense response to bacterium"/>
    <property type="evidence" value="ECO:0007669"/>
    <property type="project" value="UniProtKB-ARBA"/>
</dbReference>
<evidence type="ECO:0000256" key="4">
    <source>
        <dbReference type="ARBA" id="ARBA00022741"/>
    </source>
</evidence>
<dbReference type="InterPro" id="IPR032675">
    <property type="entry name" value="LRR_dom_sf"/>
</dbReference>
<dbReference type="InterPro" id="IPR044974">
    <property type="entry name" value="Disease_R_plants"/>
</dbReference>
<dbReference type="EMBL" id="CM029051">
    <property type="protein sequence ID" value="KAG2564206.1"/>
    <property type="molecule type" value="Genomic_DNA"/>
</dbReference>
<gene>
    <name evidence="12" type="ORF">PVAP13_8KG391300</name>
</gene>